<dbReference type="Gene3D" id="3.40.50.970">
    <property type="match status" value="2"/>
</dbReference>
<evidence type="ECO:0000256" key="1">
    <source>
        <dbReference type="ARBA" id="ARBA00002995"/>
    </source>
</evidence>
<evidence type="ECO:0000256" key="8">
    <source>
        <dbReference type="ARBA" id="ARBA00022982"/>
    </source>
</evidence>
<proteinExistence type="predicted"/>
<dbReference type="PANTHER" id="PTHR43710">
    <property type="entry name" value="2-HYDROXYACYL-COA LYASE"/>
    <property type="match status" value="1"/>
</dbReference>
<protein>
    <recommendedName>
        <fullName evidence="4 14">Indolepyruvate oxidoreductase subunit IorA</fullName>
        <shortName evidence="14">IOR</shortName>
        <ecNumber evidence="3 14">1.2.7.8</ecNumber>
    </recommendedName>
    <alternativeName>
        <fullName evidence="12 14">Indolepyruvate ferredoxin oxidoreductase subunit alpha</fullName>
    </alternativeName>
</protein>
<dbReference type="SUPFAM" id="SSF52518">
    <property type="entry name" value="Thiamin diphosphate-binding fold (THDP-binding)"/>
    <property type="match status" value="2"/>
</dbReference>
<dbReference type="SUPFAM" id="SSF52922">
    <property type="entry name" value="TK C-terminal domain-like"/>
    <property type="match status" value="1"/>
</dbReference>
<keyword evidence="8 14" id="KW-0249">Electron transport</keyword>
<dbReference type="GO" id="GO:0046872">
    <property type="term" value="F:metal ion binding"/>
    <property type="evidence" value="ECO:0007669"/>
    <property type="project" value="UniProtKB-UniRule"/>
</dbReference>
<dbReference type="Gene3D" id="3.40.50.920">
    <property type="match status" value="1"/>
</dbReference>
<dbReference type="InterPro" id="IPR011766">
    <property type="entry name" value="TPP_enzyme_TPP-bd"/>
</dbReference>
<dbReference type="CDD" id="cd07034">
    <property type="entry name" value="TPP_PYR_PFOR_IOR-alpha_like"/>
    <property type="match status" value="1"/>
</dbReference>
<comment type="cofactor">
    <cofactor evidence="14">
        <name>[4Fe-4S] cluster</name>
        <dbReference type="ChEBI" id="CHEBI:49883"/>
    </cofactor>
    <text evidence="14">Binds 2 [4Fe-4S] clusters. In this family the first cluster has a non-standard and varying [4Fe-4S] binding motif CX(2)CX(2)CX(4-5)CP.</text>
</comment>
<dbReference type="GO" id="GO:0043805">
    <property type="term" value="F:indolepyruvate ferredoxin oxidoreductase activity"/>
    <property type="evidence" value="ECO:0007669"/>
    <property type="project" value="UniProtKB-UniRule"/>
</dbReference>
<evidence type="ECO:0000259" key="16">
    <source>
        <dbReference type="Pfam" id="PF02775"/>
    </source>
</evidence>
<dbReference type="InterPro" id="IPR017721">
    <property type="entry name" value="IorA"/>
</dbReference>
<dbReference type="EC" id="1.2.7.8" evidence="3 14"/>
<evidence type="ECO:0000256" key="4">
    <source>
        <dbReference type="ARBA" id="ARBA00017710"/>
    </source>
</evidence>
<evidence type="ECO:0000256" key="13">
    <source>
        <dbReference type="ARBA" id="ARBA00048332"/>
    </source>
</evidence>
<dbReference type="PIRSF" id="PIRSF006439">
    <property type="entry name" value="Indolepyruvate_ferr_oxidored"/>
    <property type="match status" value="1"/>
</dbReference>
<keyword evidence="7 14" id="KW-0479">Metal-binding</keyword>
<dbReference type="Pfam" id="PF01855">
    <property type="entry name" value="POR_N"/>
    <property type="match status" value="1"/>
</dbReference>
<comment type="subunit">
    <text evidence="2">Heterodimer of the IorA and IorB subunits.</text>
</comment>
<name>A0A2M6XUT0_9BACT</name>
<dbReference type="InterPro" id="IPR045025">
    <property type="entry name" value="HACL1-like"/>
</dbReference>
<keyword evidence="10 14" id="KW-0408">Iron</keyword>
<dbReference type="PANTHER" id="PTHR43710:SF7">
    <property type="entry name" value="INDOLEPYRUVATE OXIDOREDUCTASE SUBUNIT IORA"/>
    <property type="match status" value="1"/>
</dbReference>
<dbReference type="GO" id="GO:0030976">
    <property type="term" value="F:thiamine pyrophosphate binding"/>
    <property type="evidence" value="ECO:0007669"/>
    <property type="project" value="InterPro"/>
</dbReference>
<dbReference type="AlphaFoldDB" id="A0A2M6XUT0"/>
<keyword evidence="9 14" id="KW-0560">Oxidoreductase</keyword>
<keyword evidence="17" id="KW-0670">Pyruvate</keyword>
<gene>
    <name evidence="17" type="ORF">COT20_01105</name>
</gene>
<sequence length="578" mass="64103">MQEISKNLDRAILLGNEAIVRGALEAAVQFVATYPGTPVSEIGNEFAKVAANNNKLYFEFSTNEKLAIEAVIGASFSGLRCLCVMKNFGLNVATDSLLPFLYTGSKGPTVIVVADDPSCYSSAQSEENSRGFAQLAHIPILEPADVQECFDFTKLAFEISEKFKIPVMVRLTTRVAHQRSIVEFKVQSEKLKVNEGEFIKDKNRFVTMPPRVLEMHGELLEKIERIRTYAEESEMSLLLNQKSNIKNQNDKSKIKNSRMGVITSGVSYLYAMEALQTLELDLPVLKLGFFYPLAEQKIKNFIKPLKKVLVVEELDPYLEKEVERLAKTANPKLKIFGKCLLPEVGELKPEHVMRALAAVVGKKIKDAPVSDFKTIKHIPRFCTQPMCPYWKVFAALKKAVPGDPSAISGQVFGGDIGCYMIAGFAPMNFYDYMFCMGSSIGIGHGIAKAVNGSQKVITVMGDSTFFHSGMPALLNVVYNQSNILAIIVDNRITAMTGHQPNPGMGQNIESGQTAEVKIEDICRALQVKNLRVIDPVDNFNGFVEAIKEFYPKNEVSVIVARRMCALLEKRGQTSKKLL</sequence>
<evidence type="ECO:0000256" key="12">
    <source>
        <dbReference type="ARBA" id="ARBA00030514"/>
    </source>
</evidence>
<evidence type="ECO:0000256" key="9">
    <source>
        <dbReference type="ARBA" id="ARBA00023002"/>
    </source>
</evidence>
<comment type="caution">
    <text evidence="17">The sequence shown here is derived from an EMBL/GenBank/DDBJ whole genome shotgun (WGS) entry which is preliminary data.</text>
</comment>
<evidence type="ECO:0000256" key="7">
    <source>
        <dbReference type="ARBA" id="ARBA00022723"/>
    </source>
</evidence>
<evidence type="ECO:0000256" key="11">
    <source>
        <dbReference type="ARBA" id="ARBA00023014"/>
    </source>
</evidence>
<evidence type="ECO:0000256" key="10">
    <source>
        <dbReference type="ARBA" id="ARBA00023004"/>
    </source>
</evidence>
<dbReference type="InterPro" id="IPR029061">
    <property type="entry name" value="THDP-binding"/>
</dbReference>
<evidence type="ECO:0000259" key="15">
    <source>
        <dbReference type="Pfam" id="PF01855"/>
    </source>
</evidence>
<evidence type="ECO:0000313" key="18">
    <source>
        <dbReference type="Proteomes" id="UP000229784"/>
    </source>
</evidence>
<dbReference type="InterPro" id="IPR002880">
    <property type="entry name" value="Pyrv_Fd/Flavodoxin_OxRdtase_N"/>
</dbReference>
<keyword evidence="6 14" id="KW-0004">4Fe-4S</keyword>
<evidence type="ECO:0000256" key="3">
    <source>
        <dbReference type="ARBA" id="ARBA00012812"/>
    </source>
</evidence>
<organism evidence="17 18">
    <name type="scientific">bacterium (Candidatus Gribaldobacteria) CG08_land_8_20_14_0_20_39_15</name>
    <dbReference type="NCBI Taxonomy" id="2014273"/>
    <lineage>
        <taxon>Bacteria</taxon>
        <taxon>Candidatus Gribaldobacteria</taxon>
    </lineage>
</organism>
<dbReference type="CDD" id="cd02008">
    <property type="entry name" value="TPP_IOR_alpha"/>
    <property type="match status" value="1"/>
</dbReference>
<keyword evidence="5 14" id="KW-0813">Transport</keyword>
<dbReference type="Proteomes" id="UP000229784">
    <property type="component" value="Unassembled WGS sequence"/>
</dbReference>
<comment type="function">
    <text evidence="1 14">Catalyzes the ferredoxin-dependent oxidative decarboxylation of arylpyruvates.</text>
</comment>
<evidence type="ECO:0000256" key="5">
    <source>
        <dbReference type="ARBA" id="ARBA00022448"/>
    </source>
</evidence>
<dbReference type="InterPro" id="IPR009014">
    <property type="entry name" value="Transketo_C/PFOR_II"/>
</dbReference>
<evidence type="ECO:0000256" key="2">
    <source>
        <dbReference type="ARBA" id="ARBA00011238"/>
    </source>
</evidence>
<accession>A0A2M6XUT0</accession>
<feature type="domain" description="Thiamine pyrophosphate enzyme TPP-binding" evidence="16">
    <location>
        <begin position="415"/>
        <end position="559"/>
    </location>
</feature>
<evidence type="ECO:0000256" key="6">
    <source>
        <dbReference type="ARBA" id="ARBA00022485"/>
    </source>
</evidence>
<feature type="domain" description="Pyruvate flavodoxin/ferredoxin oxidoreductase pyrimidine binding" evidence="15">
    <location>
        <begin position="22"/>
        <end position="204"/>
    </location>
</feature>
<dbReference type="EMBL" id="PEXQ01000027">
    <property type="protein sequence ID" value="PIU15886.1"/>
    <property type="molecule type" value="Genomic_DNA"/>
</dbReference>
<dbReference type="Pfam" id="PF02775">
    <property type="entry name" value="TPP_enzyme_C"/>
    <property type="match status" value="1"/>
</dbReference>
<reference evidence="18" key="1">
    <citation type="submission" date="2017-09" db="EMBL/GenBank/DDBJ databases">
        <title>Depth-based differentiation of microbial function through sediment-hosted aquifers and enrichment of novel symbionts in the deep terrestrial subsurface.</title>
        <authorList>
            <person name="Probst A.J."/>
            <person name="Ladd B."/>
            <person name="Jarett J.K."/>
            <person name="Geller-Mcgrath D.E."/>
            <person name="Sieber C.M.K."/>
            <person name="Emerson J.B."/>
            <person name="Anantharaman K."/>
            <person name="Thomas B.C."/>
            <person name="Malmstrom R."/>
            <person name="Stieglmeier M."/>
            <person name="Klingl A."/>
            <person name="Woyke T."/>
            <person name="Ryan C.M."/>
            <person name="Banfield J.F."/>
        </authorList>
    </citation>
    <scope>NUCLEOTIDE SEQUENCE [LARGE SCALE GENOMIC DNA]</scope>
</reference>
<dbReference type="GO" id="GO:0051539">
    <property type="term" value="F:4 iron, 4 sulfur cluster binding"/>
    <property type="evidence" value="ECO:0007669"/>
    <property type="project" value="UniProtKB-UniRule"/>
</dbReference>
<keyword evidence="11 14" id="KW-0411">Iron-sulfur</keyword>
<dbReference type="FunFam" id="3.40.50.970:FF:000039">
    <property type="entry name" value="Indolepyruvate oxidoreductase subunit IorA"/>
    <property type="match status" value="1"/>
</dbReference>
<evidence type="ECO:0000313" key="17">
    <source>
        <dbReference type="EMBL" id="PIU15886.1"/>
    </source>
</evidence>
<evidence type="ECO:0000256" key="14">
    <source>
        <dbReference type="PIRNR" id="PIRNR006439"/>
    </source>
</evidence>
<comment type="catalytic activity">
    <reaction evidence="13 14">
        <text>indole-3-pyruvate + 2 oxidized [2Fe-2S]-[ferredoxin] + CoA = (indol-3-yl)acetyl-CoA + 2 reduced [2Fe-2S]-[ferredoxin] + CO2 + H(+)</text>
        <dbReference type="Rhea" id="RHEA:12645"/>
        <dbReference type="Rhea" id="RHEA-COMP:10000"/>
        <dbReference type="Rhea" id="RHEA-COMP:10001"/>
        <dbReference type="ChEBI" id="CHEBI:15378"/>
        <dbReference type="ChEBI" id="CHEBI:16526"/>
        <dbReference type="ChEBI" id="CHEBI:17640"/>
        <dbReference type="ChEBI" id="CHEBI:33737"/>
        <dbReference type="ChEBI" id="CHEBI:33738"/>
        <dbReference type="ChEBI" id="CHEBI:57271"/>
        <dbReference type="ChEBI" id="CHEBI:57287"/>
        <dbReference type="EC" id="1.2.7.8"/>
    </reaction>
</comment>